<proteinExistence type="predicted"/>
<dbReference type="EMBL" id="QPKB01000676">
    <property type="protein sequence ID" value="RWR98167.1"/>
    <property type="molecule type" value="Genomic_DNA"/>
</dbReference>
<feature type="compositionally biased region" description="Basic residues" evidence="1">
    <location>
        <begin position="31"/>
        <end position="40"/>
    </location>
</feature>
<accession>A0A3S3P0N2</accession>
<keyword evidence="3" id="KW-1185">Reference proteome</keyword>
<evidence type="ECO:0000313" key="3">
    <source>
        <dbReference type="Proteomes" id="UP000283530"/>
    </source>
</evidence>
<comment type="caution">
    <text evidence="2">The sequence shown here is derived from an EMBL/GenBank/DDBJ whole genome shotgun (WGS) entry which is preliminary data.</text>
</comment>
<protein>
    <submittedName>
        <fullName evidence="2">Uncharacterized protein</fullName>
    </submittedName>
</protein>
<reference evidence="2 3" key="1">
    <citation type="journal article" date="2019" name="Nat. Plants">
        <title>Stout camphor tree genome fills gaps in understanding of flowering plant genome evolution.</title>
        <authorList>
            <person name="Chaw S.M."/>
            <person name="Liu Y.C."/>
            <person name="Wu Y.W."/>
            <person name="Wang H.Y."/>
            <person name="Lin C.I."/>
            <person name="Wu C.S."/>
            <person name="Ke H.M."/>
            <person name="Chang L.Y."/>
            <person name="Hsu C.Y."/>
            <person name="Yang H.T."/>
            <person name="Sudianto E."/>
            <person name="Hsu M.H."/>
            <person name="Wu K.P."/>
            <person name="Wang L.N."/>
            <person name="Leebens-Mack J.H."/>
            <person name="Tsai I.J."/>
        </authorList>
    </citation>
    <scope>NUCLEOTIDE SEQUENCE [LARGE SCALE GENOMIC DNA]</scope>
    <source>
        <strain evidence="3">cv. Chaw 1501</strain>
        <tissue evidence="2">Young leaves</tissue>
    </source>
</reference>
<feature type="region of interest" description="Disordered" evidence="1">
    <location>
        <begin position="24"/>
        <end position="44"/>
    </location>
</feature>
<dbReference type="OrthoDB" id="10431610at2759"/>
<evidence type="ECO:0000256" key="1">
    <source>
        <dbReference type="SAM" id="MobiDB-lite"/>
    </source>
</evidence>
<dbReference type="Proteomes" id="UP000283530">
    <property type="component" value="Unassembled WGS sequence"/>
</dbReference>
<dbReference type="AlphaFoldDB" id="A0A3S3P0N2"/>
<name>A0A3S3P0N2_9MAGN</name>
<sequence>MAEKFQYFYLFLLEGRPSVELPKKKGYEVRKPRKEGRKASKPTLKDQLTLDRKGFRSKLSNLFRSQFRIRFPIRLVFRHPESRWL</sequence>
<gene>
    <name evidence="2" type="ORF">CKAN_02767100</name>
</gene>
<organism evidence="2 3">
    <name type="scientific">Cinnamomum micranthum f. kanehirae</name>
    <dbReference type="NCBI Taxonomy" id="337451"/>
    <lineage>
        <taxon>Eukaryota</taxon>
        <taxon>Viridiplantae</taxon>
        <taxon>Streptophyta</taxon>
        <taxon>Embryophyta</taxon>
        <taxon>Tracheophyta</taxon>
        <taxon>Spermatophyta</taxon>
        <taxon>Magnoliopsida</taxon>
        <taxon>Magnoliidae</taxon>
        <taxon>Laurales</taxon>
        <taxon>Lauraceae</taxon>
        <taxon>Cinnamomum</taxon>
    </lineage>
</organism>
<evidence type="ECO:0000313" key="2">
    <source>
        <dbReference type="EMBL" id="RWR98167.1"/>
    </source>
</evidence>